<sequence>MPLKPSSVGLRTEPRSRATCLPGRNSRVRSPVLKQKPSLSK</sequence>
<feature type="region of interest" description="Disordered" evidence="1">
    <location>
        <begin position="1"/>
        <end position="41"/>
    </location>
</feature>
<proteinExistence type="predicted"/>
<accession>A6KK02</accession>
<evidence type="ECO:0000256" key="1">
    <source>
        <dbReference type="SAM" id="MobiDB-lite"/>
    </source>
</evidence>
<dbReference type="EMBL" id="CH474059">
    <property type="protein sequence ID" value="EDL83090.1"/>
    <property type="molecule type" value="Genomic_DNA"/>
</dbReference>
<dbReference type="AlphaFoldDB" id="A6KK02"/>
<evidence type="ECO:0000313" key="3">
    <source>
        <dbReference type="Proteomes" id="UP000234681"/>
    </source>
</evidence>
<name>A6KK02_RAT</name>
<evidence type="ECO:0000313" key="2">
    <source>
        <dbReference type="EMBL" id="EDL83090.1"/>
    </source>
</evidence>
<gene>
    <name evidence="2" type="ORF">rCG_44943</name>
</gene>
<reference evidence="3" key="1">
    <citation type="submission" date="2005-09" db="EMBL/GenBank/DDBJ databases">
        <authorList>
            <person name="Mural R.J."/>
            <person name="Li P.W."/>
            <person name="Adams M.D."/>
            <person name="Amanatides P.G."/>
            <person name="Baden-Tillson H."/>
            <person name="Barnstead M."/>
            <person name="Chin S.H."/>
            <person name="Dew I."/>
            <person name="Evans C.A."/>
            <person name="Ferriera S."/>
            <person name="Flanigan M."/>
            <person name="Fosler C."/>
            <person name="Glodek A."/>
            <person name="Gu Z."/>
            <person name="Holt R.A."/>
            <person name="Jennings D."/>
            <person name="Kraft C.L."/>
            <person name="Lu F."/>
            <person name="Nguyen T."/>
            <person name="Nusskern D.R."/>
            <person name="Pfannkoch C.M."/>
            <person name="Sitter C."/>
            <person name="Sutton G.G."/>
            <person name="Venter J.C."/>
            <person name="Wang Z."/>
            <person name="Woodage T."/>
            <person name="Zheng X.H."/>
            <person name="Zhong F."/>
        </authorList>
    </citation>
    <scope>NUCLEOTIDE SEQUENCE [LARGE SCALE GENOMIC DNA]</scope>
    <source>
        <strain>BN</strain>
        <strain evidence="3">Sprague-Dawley</strain>
    </source>
</reference>
<protein>
    <submittedName>
        <fullName evidence="2">RCG44943</fullName>
    </submittedName>
</protein>
<dbReference type="Proteomes" id="UP000234681">
    <property type="component" value="Chromosome 1"/>
</dbReference>
<organism evidence="2 3">
    <name type="scientific">Rattus norvegicus</name>
    <name type="common">Rat</name>
    <dbReference type="NCBI Taxonomy" id="10116"/>
    <lineage>
        <taxon>Eukaryota</taxon>
        <taxon>Metazoa</taxon>
        <taxon>Chordata</taxon>
        <taxon>Craniata</taxon>
        <taxon>Vertebrata</taxon>
        <taxon>Euteleostomi</taxon>
        <taxon>Mammalia</taxon>
        <taxon>Eutheria</taxon>
        <taxon>Euarchontoglires</taxon>
        <taxon>Glires</taxon>
        <taxon>Rodentia</taxon>
        <taxon>Myomorpha</taxon>
        <taxon>Muroidea</taxon>
        <taxon>Muridae</taxon>
        <taxon>Murinae</taxon>
        <taxon>Rattus</taxon>
    </lineage>
</organism>